<dbReference type="GO" id="GO:0097037">
    <property type="term" value="P:heme export"/>
    <property type="evidence" value="ECO:0007669"/>
    <property type="project" value="TreeGrafter"/>
</dbReference>
<evidence type="ECO:0000256" key="19">
    <source>
        <dbReference type="SAM" id="Phobius"/>
    </source>
</evidence>
<comment type="catalytic activity">
    <reaction evidence="12">
        <text>choline(out) = choline(in)</text>
        <dbReference type="Rhea" id="RHEA:32751"/>
        <dbReference type="ChEBI" id="CHEBI:15354"/>
    </reaction>
</comment>
<dbReference type="InterPro" id="IPR011701">
    <property type="entry name" value="MFS"/>
</dbReference>
<dbReference type="CDD" id="cd17398">
    <property type="entry name" value="MFS_FLVCR_like"/>
    <property type="match status" value="1"/>
</dbReference>
<evidence type="ECO:0000256" key="14">
    <source>
        <dbReference type="ARBA" id="ARBA00046338"/>
    </source>
</evidence>
<accession>H2Z1Z3</accession>
<dbReference type="GO" id="GO:0031966">
    <property type="term" value="C:mitochondrial membrane"/>
    <property type="evidence" value="ECO:0007669"/>
    <property type="project" value="UniProtKB-ARBA"/>
</dbReference>
<evidence type="ECO:0000256" key="18">
    <source>
        <dbReference type="SAM" id="MobiDB-lite"/>
    </source>
</evidence>
<evidence type="ECO:0000256" key="9">
    <source>
        <dbReference type="ARBA" id="ARBA00023170"/>
    </source>
</evidence>
<keyword evidence="2" id="KW-0813">Transport</keyword>
<keyword evidence="22" id="KW-1185">Reference proteome</keyword>
<comment type="catalytic activity">
    <reaction evidence="11">
        <text>heme b(in) = heme b(out)</text>
        <dbReference type="Rhea" id="RHEA:75443"/>
        <dbReference type="ChEBI" id="CHEBI:60344"/>
    </reaction>
</comment>
<sequence length="468" mass="51162">SIYYRIAWNPNPNVQPNPESNPSPPNNPSPPSEPSSADEPQTKLYKRRFFILGIFCIYSMSSAFQWIEYAIITDIILKYYKGTSSLAVVWTSMIYMLSYIPLMFVATWMLDNWGLRKILLVGSSLNAVGSLVKIGSVAPNLFAVSFLGQTIAACAQSFILEIPPKIASVYFGPSEVSTATAVGVFGNQLGVALGFLLPPIIVPDGTEEEIASGLRILFISSAVVCTVVVFLVFLIIKDEPPISPSKARAISIAAESFHHAKHSSLGNYKRSIRVLMKDVPYLLLLITYGINTGTYYAISTLLNPIILYFHEVNIVGEIGLTMIVAGLAGSVICGVFLDKTKLFKTTTVGIYVLSLVFMVVFIFTLPVQMLWLDYLTIGVLGFFMTGYLPIGFEFAAEITFPESEATSSGLLNVSAQFFGILFTLSAEQILNGHGVQAANIFMCVALVVGTIMTVLIKSDLKRQRANEK</sequence>
<keyword evidence="7" id="KW-0265">Erythrocyte maturation</keyword>
<evidence type="ECO:0000256" key="17">
    <source>
        <dbReference type="ARBA" id="ARBA00080886"/>
    </source>
</evidence>
<dbReference type="InterPro" id="IPR020846">
    <property type="entry name" value="MFS_dom"/>
</dbReference>
<keyword evidence="5 19" id="KW-0812">Transmembrane</keyword>
<evidence type="ECO:0000256" key="13">
    <source>
        <dbReference type="ARBA" id="ARBA00045087"/>
    </source>
</evidence>
<keyword evidence="4" id="KW-0597">Phosphoprotein</keyword>
<evidence type="ECO:0000256" key="10">
    <source>
        <dbReference type="ARBA" id="ARBA00023180"/>
    </source>
</evidence>
<feature type="transmembrane region" description="Helical" evidence="19">
    <location>
        <begin position="377"/>
        <end position="396"/>
    </location>
</feature>
<evidence type="ECO:0000256" key="1">
    <source>
        <dbReference type="ARBA" id="ARBA00004651"/>
    </source>
</evidence>
<proteinExistence type="inferred from homology"/>
<evidence type="ECO:0000256" key="12">
    <source>
        <dbReference type="ARBA" id="ARBA00036811"/>
    </source>
</evidence>
<dbReference type="Pfam" id="PF07690">
    <property type="entry name" value="MFS_1"/>
    <property type="match status" value="1"/>
</dbReference>
<dbReference type="Gene3D" id="1.20.1250.20">
    <property type="entry name" value="MFS general substrate transporter like domains"/>
    <property type="match status" value="1"/>
</dbReference>
<comment type="similarity">
    <text evidence="14">Belongs to the major facilitator superfamily. Feline leukemia virus subgroup C receptor (TC 2.A.1.28.1) family.</text>
</comment>
<dbReference type="Ensembl" id="ENSCSAVT00000011740.1">
    <property type="protein sequence ID" value="ENSCSAVP00000011605.1"/>
    <property type="gene ID" value="ENSCSAVG00000006811.1"/>
</dbReference>
<feature type="transmembrane region" description="Helical" evidence="19">
    <location>
        <begin position="214"/>
        <end position="236"/>
    </location>
</feature>
<dbReference type="GO" id="GO:0043249">
    <property type="term" value="P:erythrocyte maturation"/>
    <property type="evidence" value="ECO:0007669"/>
    <property type="project" value="UniProtKB-KW"/>
</dbReference>
<dbReference type="PANTHER" id="PTHR10924">
    <property type="entry name" value="MAJOR FACILITATOR SUPERFAMILY PROTEIN-RELATED"/>
    <property type="match status" value="1"/>
</dbReference>
<evidence type="ECO:0000313" key="21">
    <source>
        <dbReference type="Ensembl" id="ENSCSAVP00000011605.1"/>
    </source>
</evidence>
<dbReference type="AlphaFoldDB" id="H2Z1Z3"/>
<organism evidence="21 22">
    <name type="scientific">Ciona savignyi</name>
    <name type="common">Pacific transparent sea squirt</name>
    <dbReference type="NCBI Taxonomy" id="51511"/>
    <lineage>
        <taxon>Eukaryota</taxon>
        <taxon>Metazoa</taxon>
        <taxon>Chordata</taxon>
        <taxon>Tunicata</taxon>
        <taxon>Ascidiacea</taxon>
        <taxon>Phlebobranchia</taxon>
        <taxon>Cionidae</taxon>
        <taxon>Ciona</taxon>
    </lineage>
</organism>
<comment type="function">
    <text evidence="15">Uniporter that mediates the transport of extracellular choline and ethanolamine into cells, thereby playing a key role in phospholipid biosynthesis. Choline and ethanolamine are the precursors of phosphatidylcholine and phosphatidylethanolamine, respectively, the two most abundant phospholipids. Transport is not coupled with proton transport and is exclusively driven by the choline (or ethanolamine) gradient across the plasma membrane. Also acts as a heme b transporter that mediates heme efflux from the cytoplasm to the extracellular compartment.</text>
</comment>
<dbReference type="eggNOG" id="KOG2563">
    <property type="taxonomic scope" value="Eukaryota"/>
</dbReference>
<feature type="compositionally biased region" description="Pro residues" evidence="18">
    <location>
        <begin position="13"/>
        <end position="33"/>
    </location>
</feature>
<keyword evidence="10" id="KW-0325">Glycoprotein</keyword>
<dbReference type="InParanoid" id="H2Z1Z3"/>
<dbReference type="PROSITE" id="PS50850">
    <property type="entry name" value="MFS"/>
    <property type="match status" value="1"/>
</dbReference>
<dbReference type="FunFam" id="1.20.1250.20:FF:000184">
    <property type="entry name" value="Feline leukemia virus subgroup C receptor-related protein 1"/>
    <property type="match status" value="1"/>
</dbReference>
<keyword evidence="6 19" id="KW-1133">Transmembrane helix</keyword>
<dbReference type="GO" id="GO:0006783">
    <property type="term" value="P:heme biosynthetic process"/>
    <property type="evidence" value="ECO:0007669"/>
    <property type="project" value="UniProtKB-ARBA"/>
</dbReference>
<evidence type="ECO:0000256" key="8">
    <source>
        <dbReference type="ARBA" id="ARBA00023136"/>
    </source>
</evidence>
<dbReference type="GeneTree" id="ENSGT01030000234625"/>
<evidence type="ECO:0000256" key="5">
    <source>
        <dbReference type="ARBA" id="ARBA00022692"/>
    </source>
</evidence>
<dbReference type="PANTHER" id="PTHR10924:SF4">
    <property type="entry name" value="GH15861P"/>
    <property type="match status" value="1"/>
</dbReference>
<name>H2Z1Z3_CIOSA</name>
<evidence type="ECO:0000256" key="3">
    <source>
        <dbReference type="ARBA" id="ARBA00022475"/>
    </source>
</evidence>
<feature type="transmembrane region" description="Helical" evidence="19">
    <location>
        <begin position="49"/>
        <end position="67"/>
    </location>
</feature>
<dbReference type="SUPFAM" id="SSF103473">
    <property type="entry name" value="MFS general substrate transporter"/>
    <property type="match status" value="1"/>
</dbReference>
<feature type="transmembrane region" description="Helical" evidence="19">
    <location>
        <begin position="87"/>
        <end position="106"/>
    </location>
</feature>
<keyword evidence="9" id="KW-0675">Receptor</keyword>
<feature type="domain" description="Major facilitator superfamily (MFS) profile" evidence="20">
    <location>
        <begin position="51"/>
        <end position="461"/>
    </location>
</feature>
<reference evidence="21" key="2">
    <citation type="submission" date="2025-08" db="UniProtKB">
        <authorList>
            <consortium name="Ensembl"/>
        </authorList>
    </citation>
    <scope>IDENTIFICATION</scope>
</reference>
<reference evidence="22" key="1">
    <citation type="submission" date="2003-08" db="EMBL/GenBank/DDBJ databases">
        <authorList>
            <person name="Birren B."/>
            <person name="Nusbaum C."/>
            <person name="Abebe A."/>
            <person name="Abouelleil A."/>
            <person name="Adekoya E."/>
            <person name="Ait-zahra M."/>
            <person name="Allen N."/>
            <person name="Allen T."/>
            <person name="An P."/>
            <person name="Anderson M."/>
            <person name="Anderson S."/>
            <person name="Arachchi H."/>
            <person name="Armbruster J."/>
            <person name="Bachantsang P."/>
            <person name="Baldwin J."/>
            <person name="Barry A."/>
            <person name="Bayul T."/>
            <person name="Blitshsteyn B."/>
            <person name="Bloom T."/>
            <person name="Blye J."/>
            <person name="Boguslavskiy L."/>
            <person name="Borowsky M."/>
            <person name="Boukhgalter B."/>
            <person name="Brunache A."/>
            <person name="Butler J."/>
            <person name="Calixte N."/>
            <person name="Calvo S."/>
            <person name="Camarata J."/>
            <person name="Campo K."/>
            <person name="Chang J."/>
            <person name="Cheshatsang Y."/>
            <person name="Citroen M."/>
            <person name="Collymore A."/>
            <person name="Considine T."/>
            <person name="Cook A."/>
            <person name="Cooke P."/>
            <person name="Corum B."/>
            <person name="Cuomo C."/>
            <person name="David R."/>
            <person name="Dawoe T."/>
            <person name="Degray S."/>
            <person name="Dodge S."/>
            <person name="Dooley K."/>
            <person name="Dorje P."/>
            <person name="Dorjee K."/>
            <person name="Dorris L."/>
            <person name="Duffey N."/>
            <person name="Dupes A."/>
            <person name="Elkins T."/>
            <person name="Engels R."/>
            <person name="Erickson J."/>
            <person name="Farina A."/>
            <person name="Faro S."/>
            <person name="Ferreira P."/>
            <person name="Fischer H."/>
            <person name="Fitzgerald M."/>
            <person name="Foley K."/>
            <person name="Gage D."/>
            <person name="Galagan J."/>
            <person name="Gearin G."/>
            <person name="Gnerre S."/>
            <person name="Gnirke A."/>
            <person name="Goyette A."/>
            <person name="Graham J."/>
            <person name="Grandbois E."/>
            <person name="Gyaltsen K."/>
            <person name="Hafez N."/>
            <person name="Hagopian D."/>
            <person name="Hagos B."/>
            <person name="Hall J."/>
            <person name="Hatcher B."/>
            <person name="Heller A."/>
            <person name="Higgins H."/>
            <person name="Honan T."/>
            <person name="Horn A."/>
            <person name="Houde N."/>
            <person name="Hughes L."/>
            <person name="Hulme W."/>
            <person name="Husby E."/>
            <person name="Iliev I."/>
            <person name="Jaffe D."/>
            <person name="Jones C."/>
            <person name="Kamal M."/>
            <person name="Kamat A."/>
            <person name="Kamvysselis M."/>
            <person name="Karlsson E."/>
            <person name="Kells C."/>
            <person name="Kieu A."/>
            <person name="Kisner P."/>
            <person name="Kodira C."/>
            <person name="Kulbokas E."/>
            <person name="Labutti K."/>
            <person name="Lama D."/>
            <person name="Landers T."/>
            <person name="Leger J."/>
            <person name="Levine S."/>
            <person name="Lewis D."/>
            <person name="Lewis T."/>
            <person name="Lindblad-toh K."/>
            <person name="Liu X."/>
            <person name="Lokyitsang T."/>
            <person name="Lokyitsang Y."/>
            <person name="Lucien O."/>
            <person name="Lui A."/>
            <person name="Ma L.J."/>
            <person name="Mabbitt R."/>
            <person name="Macdonald J."/>
            <person name="Maclean C."/>
            <person name="Major J."/>
            <person name="Manning J."/>
            <person name="Marabella R."/>
            <person name="Maru K."/>
            <person name="Matthews C."/>
            <person name="Mauceli E."/>
            <person name="Mccarthy M."/>
            <person name="Mcdonough S."/>
            <person name="Mcghee T."/>
            <person name="Meldrim J."/>
            <person name="Meneus L."/>
            <person name="Mesirov J."/>
            <person name="Mihalev A."/>
            <person name="Mihova T."/>
            <person name="Mikkelsen T."/>
            <person name="Mlenga V."/>
            <person name="Moru K."/>
            <person name="Mozes J."/>
            <person name="Mulrain L."/>
            <person name="Munson G."/>
            <person name="Naylor J."/>
            <person name="Newes C."/>
            <person name="Nguyen C."/>
            <person name="Nguyen N."/>
            <person name="Nguyen T."/>
            <person name="Nicol R."/>
            <person name="Nielsen C."/>
            <person name="Nizzari M."/>
            <person name="Norbu C."/>
            <person name="Norbu N."/>
            <person name="O'donnell P."/>
            <person name="Okoawo O."/>
            <person name="O'leary S."/>
            <person name="Omotosho B."/>
            <person name="O'neill K."/>
            <person name="Osman S."/>
            <person name="Parker S."/>
            <person name="Perrin D."/>
            <person name="Phunkhang P."/>
            <person name="Piqani B."/>
            <person name="Purcell S."/>
            <person name="Rachupka T."/>
            <person name="Ramasamy U."/>
            <person name="Rameau R."/>
            <person name="Ray V."/>
            <person name="Raymond C."/>
            <person name="Retta R."/>
            <person name="Richardson S."/>
            <person name="Rise C."/>
            <person name="Rodriguez J."/>
            <person name="Rogers J."/>
            <person name="Rogov P."/>
            <person name="Rutman M."/>
            <person name="Schupbach R."/>
            <person name="Seaman C."/>
            <person name="Settipalli S."/>
            <person name="Sharpe T."/>
            <person name="Sheridan J."/>
            <person name="Sherpa N."/>
            <person name="Shi J."/>
            <person name="Smirnov S."/>
            <person name="Smith C."/>
            <person name="Sougnez C."/>
            <person name="Spencer B."/>
            <person name="Stalker J."/>
            <person name="Stange-thomann N."/>
            <person name="Stavropoulos S."/>
            <person name="Stetson K."/>
            <person name="Stone C."/>
            <person name="Stone S."/>
            <person name="Stubbs M."/>
            <person name="Talamas J."/>
            <person name="Tchuinga P."/>
            <person name="Tenzing P."/>
            <person name="Tesfaye S."/>
            <person name="Theodore J."/>
            <person name="Thoulutsang Y."/>
            <person name="Topham K."/>
            <person name="Towey S."/>
            <person name="Tsamla T."/>
            <person name="Tsomo N."/>
            <person name="Vallee D."/>
            <person name="Vassiliev H."/>
            <person name="Venkataraman V."/>
            <person name="Vinson J."/>
            <person name="Vo A."/>
            <person name="Wade C."/>
            <person name="Wang S."/>
            <person name="Wangchuk T."/>
            <person name="Wangdi T."/>
            <person name="Whittaker C."/>
            <person name="Wilkinson J."/>
            <person name="Wu Y."/>
            <person name="Wyman D."/>
            <person name="Yadav S."/>
            <person name="Yang S."/>
            <person name="Yang X."/>
            <person name="Yeager S."/>
            <person name="Yee E."/>
            <person name="Young G."/>
            <person name="Zainoun J."/>
            <person name="Zembeck L."/>
            <person name="Zimmer A."/>
            <person name="Zody M."/>
            <person name="Lander E."/>
        </authorList>
    </citation>
    <scope>NUCLEOTIDE SEQUENCE [LARGE SCALE GENOMIC DNA]</scope>
</reference>
<dbReference type="OMA" id="TSMIFMV"/>
<keyword evidence="3" id="KW-1003">Cell membrane</keyword>
<evidence type="ECO:0000256" key="4">
    <source>
        <dbReference type="ARBA" id="ARBA00022553"/>
    </source>
</evidence>
<evidence type="ECO:0000256" key="16">
    <source>
        <dbReference type="ARBA" id="ARBA00068050"/>
    </source>
</evidence>
<comment type="catalytic activity">
    <reaction evidence="13">
        <text>ethanolamine(in) = ethanolamine(out)</text>
        <dbReference type="Rhea" id="RHEA:32747"/>
        <dbReference type="ChEBI" id="CHEBI:57603"/>
    </reaction>
</comment>
<feature type="region of interest" description="Disordered" evidence="18">
    <location>
        <begin position="8"/>
        <end position="39"/>
    </location>
</feature>
<reference evidence="21" key="3">
    <citation type="submission" date="2025-09" db="UniProtKB">
        <authorList>
            <consortium name="Ensembl"/>
        </authorList>
    </citation>
    <scope>IDENTIFICATION</scope>
</reference>
<comment type="subcellular location">
    <subcellularLocation>
        <location evidence="1">Cell membrane</location>
        <topology evidence="1">Multi-pass membrane protein</topology>
    </subcellularLocation>
</comment>
<dbReference type="Proteomes" id="UP000007875">
    <property type="component" value="Unassembled WGS sequence"/>
</dbReference>
<dbReference type="InterPro" id="IPR049680">
    <property type="entry name" value="FLVCR1-2_SLC49-like"/>
</dbReference>
<evidence type="ECO:0000256" key="6">
    <source>
        <dbReference type="ARBA" id="ARBA00022989"/>
    </source>
</evidence>
<evidence type="ECO:0000259" key="20">
    <source>
        <dbReference type="PROSITE" id="PS50850"/>
    </source>
</evidence>
<evidence type="ECO:0000256" key="2">
    <source>
        <dbReference type="ARBA" id="ARBA00022448"/>
    </source>
</evidence>
<evidence type="ECO:0000313" key="22">
    <source>
        <dbReference type="Proteomes" id="UP000007875"/>
    </source>
</evidence>
<feature type="transmembrane region" description="Helical" evidence="19">
    <location>
        <begin position="408"/>
        <end position="426"/>
    </location>
</feature>
<evidence type="ECO:0000256" key="15">
    <source>
        <dbReference type="ARBA" id="ARBA00060240"/>
    </source>
</evidence>
<protein>
    <recommendedName>
        <fullName evidence="16">Choline/ethanolamine transporter FLVCR1</fullName>
    </recommendedName>
    <alternativeName>
        <fullName evidence="17">Heme transporter FLVCR1</fullName>
    </alternativeName>
</protein>
<feature type="transmembrane region" description="Helical" evidence="19">
    <location>
        <begin position="318"/>
        <end position="337"/>
    </location>
</feature>
<dbReference type="GO" id="GO:0020037">
    <property type="term" value="F:heme binding"/>
    <property type="evidence" value="ECO:0007669"/>
    <property type="project" value="TreeGrafter"/>
</dbReference>
<feature type="transmembrane region" description="Helical" evidence="19">
    <location>
        <begin position="181"/>
        <end position="202"/>
    </location>
</feature>
<evidence type="ECO:0000256" key="7">
    <source>
        <dbReference type="ARBA" id="ARBA00023057"/>
    </source>
</evidence>
<feature type="transmembrane region" description="Helical" evidence="19">
    <location>
        <begin position="349"/>
        <end position="371"/>
    </location>
</feature>
<dbReference type="GO" id="GO:0005886">
    <property type="term" value="C:plasma membrane"/>
    <property type="evidence" value="ECO:0007669"/>
    <property type="project" value="UniProtKB-SubCell"/>
</dbReference>
<evidence type="ECO:0000256" key="11">
    <source>
        <dbReference type="ARBA" id="ARBA00035075"/>
    </source>
</evidence>
<keyword evidence="8 19" id="KW-0472">Membrane</keyword>
<dbReference type="GO" id="GO:0015232">
    <property type="term" value="F:heme transmembrane transporter activity"/>
    <property type="evidence" value="ECO:0007669"/>
    <property type="project" value="UniProtKB-ARBA"/>
</dbReference>
<feature type="transmembrane region" description="Helical" evidence="19">
    <location>
        <begin position="438"/>
        <end position="456"/>
    </location>
</feature>
<dbReference type="InterPro" id="IPR036259">
    <property type="entry name" value="MFS_trans_sf"/>
</dbReference>
<feature type="transmembrane region" description="Helical" evidence="19">
    <location>
        <begin position="279"/>
        <end position="298"/>
    </location>
</feature>